<sequence length="824" mass="93500">MPKSKLDIQRKYPEHFRALGFDLPADATSTRWHQPVLTCQHEFCLLTLDDILRDSMDITLELVPSHSCTIYLYDRQSRMLNTKASTNSKRQLDVKFAPGMGIVGRCFSRKVAVHLEKPGENSLFEAKSDGRQNKAAESMLCIPLVIHERAVGLFQLVNRVVEKKDKLKDLDRYMEGFDNLSMNVIEHLGDTHNENAFHSRDITTLMEYASLVAESIAQALCRQEAKDPAKDKGNSAMDLLNMLNGKLTTNYDFDVPDLSPDRKPSTCLEPTRRPSSKSPSKSKYAPKARSVLSLPLSPTSIKERLVQAAIKCQAHGRGWLVRKHHPLARLRLERLAHHEVQRMRALRIQKTYRGRLGRVRVQRIRTARSVIADAVFQYAQRKKSDSTVKRKVGSPRTRKLWAQTSSTLLTERTKLKNKKVTNIQKLFRGNKARAEVKQQFGVSNPAKMYRSFVKLQARFKGRLVRKLIQKHTVLQHKATKTAIPPFGAVRMRCHNAEPREQSMAYPRCHTGVNQYLVAKRGQIQDLGPLFDRFRLHQEVPPPRSLHALQLPRVRPPRPQDDEPDVAIAFNTRRLVAAHSLSTNVPLPLLTCQGPKSHSKPHDASQKLRQTYHTDVMPHRRQSTVARYPVKGHHVEPGANQDAHMYGIHHYREYRTRAYTTAVGAPAIPAPPSQSRQPSRHRPFLCLVQHTEDAKREGIRKALEELKSYYRSRVVPGPVHRRKSIKEVMDECTKLATTKSTTILVHRVKTTPGVDFNATLLTPEIPEEPVTEMDSVDSLALEYRPVTPMLEAIRLVPPEPPVIPTTSRLDCIFGDSSTSAPACPS</sequence>
<proteinExistence type="predicted"/>
<dbReference type="eggNOG" id="ENOG502SCVV">
    <property type="taxonomic scope" value="Eukaryota"/>
</dbReference>
<dbReference type="PROSITE" id="PS50096">
    <property type="entry name" value="IQ"/>
    <property type="match status" value="4"/>
</dbReference>
<dbReference type="InterPro" id="IPR000048">
    <property type="entry name" value="IQ_motif_EF-hand-BS"/>
</dbReference>
<dbReference type="SMART" id="SM00065">
    <property type="entry name" value="GAF"/>
    <property type="match status" value="1"/>
</dbReference>
<dbReference type="VEuPathDB" id="FungiDB:H310_03441"/>
<organism evidence="3">
    <name type="scientific">Aphanomyces invadans</name>
    <dbReference type="NCBI Taxonomy" id="157072"/>
    <lineage>
        <taxon>Eukaryota</taxon>
        <taxon>Sar</taxon>
        <taxon>Stramenopiles</taxon>
        <taxon>Oomycota</taxon>
        <taxon>Saprolegniomycetes</taxon>
        <taxon>Saprolegniales</taxon>
        <taxon>Verrucalvaceae</taxon>
        <taxon>Aphanomyces</taxon>
    </lineage>
</organism>
<name>A0A024UH45_9STRA</name>
<dbReference type="InterPro" id="IPR029016">
    <property type="entry name" value="GAF-like_dom_sf"/>
</dbReference>
<dbReference type="AlphaFoldDB" id="A0A024UH45"/>
<feature type="compositionally biased region" description="Low complexity" evidence="1">
    <location>
        <begin position="276"/>
        <end position="289"/>
    </location>
</feature>
<dbReference type="Gene3D" id="3.30.450.40">
    <property type="match status" value="1"/>
</dbReference>
<dbReference type="SUPFAM" id="SSF55781">
    <property type="entry name" value="GAF domain-like"/>
    <property type="match status" value="1"/>
</dbReference>
<dbReference type="RefSeq" id="XP_008865523.1">
    <property type="nucleotide sequence ID" value="XM_008867301.1"/>
</dbReference>
<evidence type="ECO:0000256" key="1">
    <source>
        <dbReference type="SAM" id="MobiDB-lite"/>
    </source>
</evidence>
<dbReference type="GeneID" id="20080491"/>
<evidence type="ECO:0000313" key="3">
    <source>
        <dbReference type="EMBL" id="ETW05746.1"/>
    </source>
</evidence>
<dbReference type="Pfam" id="PF00612">
    <property type="entry name" value="IQ"/>
    <property type="match status" value="2"/>
</dbReference>
<reference evidence="3" key="1">
    <citation type="submission" date="2013-12" db="EMBL/GenBank/DDBJ databases">
        <title>The Genome Sequence of Aphanomyces invadans NJM9701.</title>
        <authorList>
            <consortium name="The Broad Institute Genomics Platform"/>
            <person name="Russ C."/>
            <person name="Tyler B."/>
            <person name="van West P."/>
            <person name="Dieguez-Uribeondo J."/>
            <person name="Young S.K."/>
            <person name="Zeng Q."/>
            <person name="Gargeya S."/>
            <person name="Fitzgerald M."/>
            <person name="Abouelleil A."/>
            <person name="Alvarado L."/>
            <person name="Chapman S.B."/>
            <person name="Gainer-Dewar J."/>
            <person name="Goldberg J."/>
            <person name="Griggs A."/>
            <person name="Gujja S."/>
            <person name="Hansen M."/>
            <person name="Howarth C."/>
            <person name="Imamovic A."/>
            <person name="Ireland A."/>
            <person name="Larimer J."/>
            <person name="McCowan C."/>
            <person name="Murphy C."/>
            <person name="Pearson M."/>
            <person name="Poon T.W."/>
            <person name="Priest M."/>
            <person name="Roberts A."/>
            <person name="Saif S."/>
            <person name="Shea T."/>
            <person name="Sykes S."/>
            <person name="Wortman J."/>
            <person name="Nusbaum C."/>
            <person name="Birren B."/>
        </authorList>
    </citation>
    <scope>NUCLEOTIDE SEQUENCE [LARGE SCALE GENOMIC DNA]</scope>
    <source>
        <strain evidence="3">NJM9701</strain>
    </source>
</reference>
<dbReference type="EMBL" id="KI913956">
    <property type="protein sequence ID" value="ETW05746.1"/>
    <property type="molecule type" value="Genomic_DNA"/>
</dbReference>
<dbReference type="InterPro" id="IPR003018">
    <property type="entry name" value="GAF"/>
</dbReference>
<dbReference type="Gene3D" id="1.20.5.190">
    <property type="match status" value="1"/>
</dbReference>
<dbReference type="STRING" id="157072.A0A024UH45"/>
<feature type="domain" description="GAF" evidence="2">
    <location>
        <begin position="47"/>
        <end position="226"/>
    </location>
</feature>
<accession>A0A024UH45</accession>
<dbReference type="SMART" id="SM00015">
    <property type="entry name" value="IQ"/>
    <property type="match status" value="4"/>
</dbReference>
<dbReference type="OrthoDB" id="69053at2759"/>
<feature type="region of interest" description="Disordered" evidence="1">
    <location>
        <begin position="253"/>
        <end position="289"/>
    </location>
</feature>
<protein>
    <recommendedName>
        <fullName evidence="2">GAF domain-containing protein</fullName>
    </recommendedName>
</protein>
<gene>
    <name evidence="3" type="ORF">H310_03441</name>
</gene>
<dbReference type="Pfam" id="PF13185">
    <property type="entry name" value="GAF_2"/>
    <property type="match status" value="1"/>
</dbReference>
<evidence type="ECO:0000259" key="2">
    <source>
        <dbReference type="SMART" id="SM00065"/>
    </source>
</evidence>